<evidence type="ECO:0000313" key="2">
    <source>
        <dbReference type="EMBL" id="KAJ3735139.1"/>
    </source>
</evidence>
<accession>A0AA38JM60</accession>
<gene>
    <name evidence="2" type="ORF">DFJ43DRAFT_991980</name>
</gene>
<comment type="caution">
    <text evidence="2">The sequence shown here is derived from an EMBL/GenBank/DDBJ whole genome shotgun (WGS) entry which is preliminary data.</text>
</comment>
<feature type="compositionally biased region" description="Basic and acidic residues" evidence="1">
    <location>
        <begin position="367"/>
        <end position="378"/>
    </location>
</feature>
<feature type="region of interest" description="Disordered" evidence="1">
    <location>
        <begin position="345"/>
        <end position="378"/>
    </location>
</feature>
<proteinExistence type="predicted"/>
<name>A0AA38JM60_9AGAR</name>
<protein>
    <recommendedName>
        <fullName evidence="4">SWIM-type domain-containing protein</fullName>
    </recommendedName>
</protein>
<evidence type="ECO:0000256" key="1">
    <source>
        <dbReference type="SAM" id="MobiDB-lite"/>
    </source>
</evidence>
<keyword evidence="3" id="KW-1185">Reference proteome</keyword>
<reference evidence="2" key="2">
    <citation type="journal article" date="2023" name="Proc. Natl. Acad. Sci. U.S.A.">
        <title>A global phylogenomic analysis of the shiitake genus Lentinula.</title>
        <authorList>
            <person name="Sierra-Patev S."/>
            <person name="Min B."/>
            <person name="Naranjo-Ortiz M."/>
            <person name="Looney B."/>
            <person name="Konkel Z."/>
            <person name="Slot J.C."/>
            <person name="Sakamoto Y."/>
            <person name="Steenwyk J.L."/>
            <person name="Rokas A."/>
            <person name="Carro J."/>
            <person name="Camarero S."/>
            <person name="Ferreira P."/>
            <person name="Molpeceres G."/>
            <person name="Ruiz-Duenas F.J."/>
            <person name="Serrano A."/>
            <person name="Henrissat B."/>
            <person name="Drula E."/>
            <person name="Hughes K.W."/>
            <person name="Mata J.L."/>
            <person name="Ishikawa N.K."/>
            <person name="Vargas-Isla R."/>
            <person name="Ushijima S."/>
            <person name="Smith C.A."/>
            <person name="Donoghue J."/>
            <person name="Ahrendt S."/>
            <person name="Andreopoulos W."/>
            <person name="He G."/>
            <person name="LaButti K."/>
            <person name="Lipzen A."/>
            <person name="Ng V."/>
            <person name="Riley R."/>
            <person name="Sandor L."/>
            <person name="Barry K."/>
            <person name="Martinez A.T."/>
            <person name="Xiao Y."/>
            <person name="Gibbons J.G."/>
            <person name="Terashima K."/>
            <person name="Grigoriev I.V."/>
            <person name="Hibbett D."/>
        </authorList>
    </citation>
    <scope>NUCLEOTIDE SEQUENCE</scope>
    <source>
        <strain evidence="2">ET3784</strain>
    </source>
</reference>
<evidence type="ECO:0000313" key="3">
    <source>
        <dbReference type="Proteomes" id="UP001176059"/>
    </source>
</evidence>
<reference evidence="2" key="1">
    <citation type="submission" date="2022-08" db="EMBL/GenBank/DDBJ databases">
        <authorList>
            <consortium name="DOE Joint Genome Institute"/>
            <person name="Min B."/>
            <person name="Sierra-Patev S."/>
            <person name="Naranjo-Ortiz M."/>
            <person name="Looney B."/>
            <person name="Konkel Z."/>
            <person name="Slot J.C."/>
            <person name="Sakamoto Y."/>
            <person name="Steenwyk J.L."/>
            <person name="Rokas A."/>
            <person name="Carro J."/>
            <person name="Camarero S."/>
            <person name="Ferreira P."/>
            <person name="Molpeceres G."/>
            <person name="Ruiz-duenas F.J."/>
            <person name="Serrano A."/>
            <person name="Henrissat B."/>
            <person name="Drula E."/>
            <person name="Hughes K.W."/>
            <person name="Mata J.L."/>
            <person name="Ishikawa N.K."/>
            <person name="Vargas-Isla R."/>
            <person name="Ushijima S."/>
            <person name="Smith C.A."/>
            <person name="Ahrendt S."/>
            <person name="Andreopoulos W."/>
            <person name="He G."/>
            <person name="LaButti K."/>
            <person name="Lipzen A."/>
            <person name="Ng V."/>
            <person name="Riley R."/>
            <person name="Sandor L."/>
            <person name="Barry K."/>
            <person name="Martinez A.T."/>
            <person name="Xiao Y."/>
            <person name="Gibbons J.G."/>
            <person name="Terashima K."/>
            <person name="Hibbett D.S."/>
            <person name="Grigoriev I.V."/>
        </authorList>
    </citation>
    <scope>NUCLEOTIDE SEQUENCE</scope>
    <source>
        <strain evidence="2">ET3784</strain>
    </source>
</reference>
<feature type="compositionally biased region" description="Polar residues" evidence="1">
    <location>
        <begin position="355"/>
        <end position="366"/>
    </location>
</feature>
<dbReference type="AlphaFoldDB" id="A0AA38JM60"/>
<organism evidence="2 3">
    <name type="scientific">Lentinula guzmanii</name>
    <dbReference type="NCBI Taxonomy" id="2804957"/>
    <lineage>
        <taxon>Eukaryota</taxon>
        <taxon>Fungi</taxon>
        <taxon>Dikarya</taxon>
        <taxon>Basidiomycota</taxon>
        <taxon>Agaricomycotina</taxon>
        <taxon>Agaricomycetes</taxon>
        <taxon>Agaricomycetidae</taxon>
        <taxon>Agaricales</taxon>
        <taxon>Marasmiineae</taxon>
        <taxon>Omphalotaceae</taxon>
        <taxon>Lentinula</taxon>
    </lineage>
</organism>
<dbReference type="Proteomes" id="UP001176059">
    <property type="component" value="Unassembled WGS sequence"/>
</dbReference>
<evidence type="ECO:0008006" key="4">
    <source>
        <dbReference type="Google" id="ProtNLM"/>
    </source>
</evidence>
<dbReference type="EMBL" id="JANVFO010000010">
    <property type="protein sequence ID" value="KAJ3735139.1"/>
    <property type="molecule type" value="Genomic_DNA"/>
</dbReference>
<sequence>MYMFCWQRGLREVWGYMWACWYCPQMWKLWARSSSDHILSRLRTTMGAENHFKLLKHEHLHHLVHPRLDQLSYKLIYEVTPAYFARTSLLDDDSRLGRGRRLSTYQKAFKTSFRRLSHRSLGTKHKYITNVQTWTCNCGQQKYSAFCLCKHLVQAVKEPDPRFFTEISRRRTIPIYRHPLLIAKDSAPTSASEDDLGSVTDGDDHIWSGSVAALKDGGWRELNGKTRTLLGKRRTEDNLDEEQVSSVGPIEDDYDAAEQEAMLDEQVEWALQRAQELQQAAEIIQKQVQHRNPIWLKSLKDRNVGQDVSNLVTDVRRHKGSARVRDTTWPRAGDYTGTRRMRNTMGYQKDIENVTPRSINDNPESSRANEHTNRCVIS</sequence>